<name>C0QTX4_PERMH</name>
<keyword evidence="4 11" id="KW-0004">4Fe-4S</keyword>
<evidence type="ECO:0000313" key="14">
    <source>
        <dbReference type="EMBL" id="ACO04656.1"/>
    </source>
</evidence>
<dbReference type="GO" id="GO:0046872">
    <property type="term" value="F:metal ion binding"/>
    <property type="evidence" value="ECO:0007669"/>
    <property type="project" value="UniProtKB-KW"/>
</dbReference>
<evidence type="ECO:0000313" key="15">
    <source>
        <dbReference type="Proteomes" id="UP000001366"/>
    </source>
</evidence>
<comment type="similarity">
    <text evidence="3">Belongs to the radical SAM superfamily. KamA family.</text>
</comment>
<dbReference type="InterPro" id="IPR003739">
    <property type="entry name" value="Lys_aminomutase/Glu_NH3_mut"/>
</dbReference>
<dbReference type="Gene3D" id="3.20.20.70">
    <property type="entry name" value="Aldolase class I"/>
    <property type="match status" value="1"/>
</dbReference>
<dbReference type="EMBL" id="CP001230">
    <property type="protein sequence ID" value="ACO04656.1"/>
    <property type="molecule type" value="Genomic_DNA"/>
</dbReference>
<dbReference type="PIRSF" id="PIRSF004911">
    <property type="entry name" value="DUF160"/>
    <property type="match status" value="1"/>
</dbReference>
<gene>
    <name evidence="14" type="ordered locus">PERMA_0346</name>
</gene>
<dbReference type="SUPFAM" id="SSF102114">
    <property type="entry name" value="Radical SAM enzymes"/>
    <property type="match status" value="1"/>
</dbReference>
<keyword evidence="6 11" id="KW-0479">Metal-binding</keyword>
<dbReference type="Pfam" id="PF04055">
    <property type="entry name" value="Radical_SAM"/>
    <property type="match status" value="1"/>
</dbReference>
<evidence type="ECO:0000256" key="8">
    <source>
        <dbReference type="ARBA" id="ARBA00023004"/>
    </source>
</evidence>
<evidence type="ECO:0000256" key="5">
    <source>
        <dbReference type="ARBA" id="ARBA00022691"/>
    </source>
</evidence>
<dbReference type="PANTHER" id="PTHR30538">
    <property type="entry name" value="LYSINE 2,3-AMINOMUTASE-RELATED"/>
    <property type="match status" value="1"/>
</dbReference>
<dbReference type="eggNOG" id="COG1509">
    <property type="taxonomic scope" value="Bacteria"/>
</dbReference>
<proteinExistence type="inferred from homology"/>
<evidence type="ECO:0000256" key="6">
    <source>
        <dbReference type="ARBA" id="ARBA00022723"/>
    </source>
</evidence>
<keyword evidence="5" id="KW-0949">S-adenosyl-L-methionine</keyword>
<dbReference type="CDD" id="cd01335">
    <property type="entry name" value="Radical_SAM"/>
    <property type="match status" value="1"/>
</dbReference>
<accession>C0QTX4</accession>
<evidence type="ECO:0000256" key="4">
    <source>
        <dbReference type="ARBA" id="ARBA00022485"/>
    </source>
</evidence>
<dbReference type="SFLD" id="SFLDG01070">
    <property type="entry name" value="PLP-dependent"/>
    <property type="match status" value="1"/>
</dbReference>
<dbReference type="HOGENOM" id="CLU_032161_0_0_0"/>
<organism evidence="14 15">
    <name type="scientific">Persephonella marina (strain DSM 14350 / EX-H1)</name>
    <dbReference type="NCBI Taxonomy" id="123214"/>
    <lineage>
        <taxon>Bacteria</taxon>
        <taxon>Pseudomonadati</taxon>
        <taxon>Aquificota</taxon>
        <taxon>Aquificia</taxon>
        <taxon>Aquificales</taxon>
        <taxon>Hydrogenothermaceae</taxon>
        <taxon>Persephonella</taxon>
    </lineage>
</organism>
<protein>
    <submittedName>
        <fullName evidence="14">L-lysine 2,3-aminomutase (KAM) (LAM)</fullName>
        <ecNumber evidence="14">5.4.3.2</ecNumber>
    </submittedName>
</protein>
<evidence type="ECO:0000256" key="3">
    <source>
        <dbReference type="ARBA" id="ARBA00008703"/>
    </source>
</evidence>
<sequence>MNFLPERYWQRFDLWKDIDENLWNNWKWQLKNRIKSIQELEKVFSIDKKKKEIFQKVSPVFHFGTTPYYISLVKKPDYTDPVFRQIFPSFEEIDPDIQNNGSNDPFNEERSPVEGITHRYPDRVLFRVTTFCSVYCRHCMRKRNFIYGERAKSKKDIDIMIEYIRKNRSIREVLISGGDPLTLPNKKLDYILGRLQGIKHVDIIRIGSREPVVNPFRFYDENLLELFERYDKLWIVTHFNHPNEITQETKKAVKNILSTGTPVLNQTVLLKGINDDKYIIEELMRSLLRVKIKPYYLFFCDPTKGVLHFRTDIKKGIEIMEYLRGRLSGLGIPTYAVDLPEGKGKVPLLPEYIVEINDKSTVFRNYEGEIVKTDIKWG</sequence>
<evidence type="ECO:0000256" key="9">
    <source>
        <dbReference type="ARBA" id="ARBA00023014"/>
    </source>
</evidence>
<evidence type="ECO:0000256" key="2">
    <source>
        <dbReference type="ARBA" id="ARBA00001966"/>
    </source>
</evidence>
<keyword evidence="9 11" id="KW-0411">Iron-sulfur</keyword>
<dbReference type="InterPro" id="IPR058240">
    <property type="entry name" value="rSAM_sf"/>
</dbReference>
<dbReference type="GO" id="GO:0050066">
    <property type="term" value="F:L-lysine 2,3-aminomutase activity"/>
    <property type="evidence" value="ECO:0007669"/>
    <property type="project" value="UniProtKB-EC"/>
</dbReference>
<evidence type="ECO:0000256" key="12">
    <source>
        <dbReference type="PIRSR" id="PIRSR603739-50"/>
    </source>
</evidence>
<feature type="binding site" evidence="11">
    <location>
        <position position="139"/>
    </location>
    <ligand>
        <name>[4Fe-4S] cluster</name>
        <dbReference type="ChEBI" id="CHEBI:49883"/>
        <note>4Fe-4S-S-AdoMet</note>
    </ligand>
</feature>
<dbReference type="NCBIfam" id="TIGR00238">
    <property type="entry name" value="KamA family radical SAM protein"/>
    <property type="match status" value="1"/>
</dbReference>
<reference evidence="14 15" key="1">
    <citation type="journal article" date="2009" name="J. Bacteriol.">
        <title>Complete and draft genome sequences of six members of the Aquificales.</title>
        <authorList>
            <person name="Reysenbach A.L."/>
            <person name="Hamamura N."/>
            <person name="Podar M."/>
            <person name="Griffiths E."/>
            <person name="Ferreira S."/>
            <person name="Hochstein R."/>
            <person name="Heidelberg J."/>
            <person name="Johnson J."/>
            <person name="Mead D."/>
            <person name="Pohorille A."/>
            <person name="Sarmiento M."/>
            <person name="Schweighofer K."/>
            <person name="Seshadri R."/>
            <person name="Voytek M.A."/>
        </authorList>
    </citation>
    <scope>NUCLEOTIDE SEQUENCE [LARGE SCALE GENOMIC DNA]</scope>
    <source>
        <strain evidence="15">DSM 14350 / EX-H1</strain>
    </source>
</reference>
<dbReference type="AlphaFoldDB" id="C0QTX4"/>
<dbReference type="InterPro" id="IPR025895">
    <property type="entry name" value="LAM_C_dom"/>
</dbReference>
<dbReference type="EC" id="5.4.3.2" evidence="14"/>
<feature type="modified residue" description="N6-(pyridoxal phosphate)lysine" evidence="12">
    <location>
        <position position="345"/>
    </location>
</feature>
<dbReference type="Proteomes" id="UP000001366">
    <property type="component" value="Chromosome"/>
</dbReference>
<keyword evidence="8" id="KW-0408">Iron</keyword>
<dbReference type="OrthoDB" id="9768064at2"/>
<dbReference type="Pfam" id="PF12544">
    <property type="entry name" value="LAM_C"/>
    <property type="match status" value="1"/>
</dbReference>
<dbReference type="STRING" id="123214.PERMA_0346"/>
<evidence type="ECO:0000256" key="11">
    <source>
        <dbReference type="PIRSR" id="PIRSR004911-1"/>
    </source>
</evidence>
<evidence type="ECO:0000259" key="13">
    <source>
        <dbReference type="PROSITE" id="PS51918"/>
    </source>
</evidence>
<dbReference type="Gene3D" id="6.10.140.1170">
    <property type="match status" value="1"/>
</dbReference>
<comment type="cofactor">
    <cofactor evidence="1 12">
        <name>pyridoxal 5'-phosphate</name>
        <dbReference type="ChEBI" id="CHEBI:597326"/>
    </cofactor>
</comment>
<dbReference type="SFLD" id="SFLDS00029">
    <property type="entry name" value="Radical_SAM"/>
    <property type="match status" value="1"/>
</dbReference>
<dbReference type="InterPro" id="IPR013785">
    <property type="entry name" value="Aldolase_TIM"/>
</dbReference>
<dbReference type="RefSeq" id="WP_012676893.1">
    <property type="nucleotide sequence ID" value="NC_012440.1"/>
</dbReference>
<dbReference type="PaxDb" id="123214-PERMA_0346"/>
<dbReference type="PANTHER" id="PTHR30538:SF1">
    <property type="entry name" value="L-LYSINE 2,3-AMINOMUTASE"/>
    <property type="match status" value="1"/>
</dbReference>
<evidence type="ECO:0000256" key="1">
    <source>
        <dbReference type="ARBA" id="ARBA00001933"/>
    </source>
</evidence>
<comment type="cofactor">
    <cofactor evidence="2">
        <name>[4Fe-4S] cluster</name>
        <dbReference type="ChEBI" id="CHEBI:49883"/>
    </cofactor>
</comment>
<dbReference type="InterPro" id="IPR007197">
    <property type="entry name" value="rSAM"/>
</dbReference>
<feature type="binding site" evidence="11">
    <location>
        <position position="132"/>
    </location>
    <ligand>
        <name>[4Fe-4S] cluster</name>
        <dbReference type="ChEBI" id="CHEBI:49883"/>
        <note>4Fe-4S-S-AdoMet</note>
    </ligand>
</feature>
<keyword evidence="10 14" id="KW-0413">Isomerase</keyword>
<dbReference type="GO" id="GO:0051539">
    <property type="term" value="F:4 iron, 4 sulfur cluster binding"/>
    <property type="evidence" value="ECO:0007669"/>
    <property type="project" value="UniProtKB-KW"/>
</dbReference>
<keyword evidence="15" id="KW-1185">Reference proteome</keyword>
<keyword evidence="7 12" id="KW-0663">Pyridoxal phosphate</keyword>
<dbReference type="KEGG" id="pmx:PERMA_0346"/>
<feature type="binding site" evidence="11">
    <location>
        <position position="136"/>
    </location>
    <ligand>
        <name>[4Fe-4S] cluster</name>
        <dbReference type="ChEBI" id="CHEBI:49883"/>
        <note>4Fe-4S-S-AdoMet</note>
    </ligand>
</feature>
<evidence type="ECO:0000256" key="10">
    <source>
        <dbReference type="ARBA" id="ARBA00023235"/>
    </source>
</evidence>
<evidence type="ECO:0000256" key="7">
    <source>
        <dbReference type="ARBA" id="ARBA00022898"/>
    </source>
</evidence>
<feature type="domain" description="Radical SAM core" evidence="13">
    <location>
        <begin position="118"/>
        <end position="333"/>
    </location>
</feature>
<dbReference type="PROSITE" id="PS51918">
    <property type="entry name" value="RADICAL_SAM"/>
    <property type="match status" value="1"/>
</dbReference>